<comment type="pathway">
    <text evidence="9">tRNA modification; tRNA-queuosine biosynthesis.</text>
</comment>
<comment type="function">
    <text evidence="9">Catalyzes the conversion of epoxyqueuosine (oQ) to queuosine (Q), which is a hypermodified base found in the wobble positions of tRNA(Asp), tRNA(Asn), tRNA(His) and tRNA(Tyr).</text>
</comment>
<keyword evidence="7 9" id="KW-0408">Iron</keyword>
<comment type="caution">
    <text evidence="9">Lacks conserved residue(s) required for the propagation of feature annotation.</text>
</comment>
<dbReference type="SUPFAM" id="SSF54862">
    <property type="entry name" value="4Fe-4S ferredoxins"/>
    <property type="match status" value="1"/>
</dbReference>
<dbReference type="GO" id="GO:0031419">
    <property type="term" value="F:cobalamin binding"/>
    <property type="evidence" value="ECO:0007669"/>
    <property type="project" value="UniProtKB-KW"/>
</dbReference>
<comment type="cofactor">
    <cofactor evidence="9">
        <name>[4Fe-4S] cluster</name>
        <dbReference type="ChEBI" id="CHEBI:49883"/>
    </cofactor>
    <text evidence="9">Binds 2 [4Fe-4S] clusters per monomer.</text>
</comment>
<feature type="binding site" evidence="9">
    <location>
        <position position="201"/>
    </location>
    <ligand>
        <name>[4Fe-4S] cluster</name>
        <dbReference type="ChEBI" id="CHEBI:49883"/>
        <label>2</label>
    </ligand>
</feature>
<comment type="cofactor">
    <cofactor evidence="9">
        <name>cob(II)alamin</name>
        <dbReference type="ChEBI" id="CHEBI:16304"/>
    </cofactor>
</comment>
<keyword evidence="2 9" id="KW-0963">Cytoplasm</keyword>
<feature type="binding site" evidence="9">
    <location>
        <position position="59"/>
    </location>
    <ligand>
        <name>cob(II)alamin</name>
        <dbReference type="ChEBI" id="CHEBI:16304"/>
    </ligand>
</feature>
<dbReference type="Pfam" id="PF13484">
    <property type="entry name" value="Fer4_16"/>
    <property type="match status" value="1"/>
</dbReference>
<feature type="binding site" evidence="9">
    <location>
        <position position="137"/>
    </location>
    <ligand>
        <name>cob(II)alamin</name>
        <dbReference type="ChEBI" id="CHEBI:16304"/>
    </ligand>
</feature>
<feature type="binding site" evidence="9">
    <location>
        <position position="217"/>
    </location>
    <ligand>
        <name>[4Fe-4S] cluster</name>
        <dbReference type="ChEBI" id="CHEBI:49883"/>
        <label>2</label>
    </ligand>
</feature>
<evidence type="ECO:0000313" key="12">
    <source>
        <dbReference type="Proteomes" id="UP000009102"/>
    </source>
</evidence>
<feature type="active site" description="Proton donor" evidence="9">
    <location>
        <position position="137"/>
    </location>
</feature>
<evidence type="ECO:0000256" key="2">
    <source>
        <dbReference type="ARBA" id="ARBA00022490"/>
    </source>
</evidence>
<dbReference type="PANTHER" id="PTHR30002">
    <property type="entry name" value="EPOXYQUEUOSINE REDUCTASE"/>
    <property type="match status" value="1"/>
</dbReference>
<keyword evidence="1 9" id="KW-0004">4Fe-4S</keyword>
<dbReference type="PROSITE" id="PS51379">
    <property type="entry name" value="4FE4S_FER_2"/>
    <property type="match status" value="1"/>
</dbReference>
<dbReference type="GO" id="GO:0008616">
    <property type="term" value="P:tRNA queuosine(34) biosynthetic process"/>
    <property type="evidence" value="ECO:0007669"/>
    <property type="project" value="UniProtKB-UniRule"/>
</dbReference>
<keyword evidence="8 9" id="KW-0411">Iron-sulfur</keyword>
<feature type="domain" description="4Fe-4S ferredoxin-type" evidence="10">
    <location>
        <begin position="179"/>
        <end position="211"/>
    </location>
</feature>
<sequence length="373" mass="41919">MFNPDELKAQIKVWAIELGFDELRVTDTDLSHYEAGYLDWIAQKHQGTMDYLVTHGLKRFRPAELVPGTLRVLAVRKNYLPPDSSGPRDVLHNPELGYVSRYALGRDYHKVMRSNLQKLAERITQEIGAFGFRAFVDSAPVYETGLAEKAGIGWKGKHSLILNRQGGSWFFLGELFIDFDLPVDEPVESHCGSCTACITVCPTQAIVADGVVDARRCISYLTIESKDDIPPEFREAMGNRIYGCDDCQLVCPWNRFARVAADADFRARHGLDAPGLIELFLWDEPTFLHKTEGMAIRRIGWQRWLRNVAVALGNLLRNQPDNTSAVAALQARCGQVGDQLDRHIQWALAQREGLPNGESKTAKMFEDALSMPE</sequence>
<dbReference type="GO" id="GO:0052693">
    <property type="term" value="F:epoxyqueuosine reductase activity"/>
    <property type="evidence" value="ECO:0007669"/>
    <property type="project" value="UniProtKB-UniRule"/>
</dbReference>
<dbReference type="GO" id="GO:0051539">
    <property type="term" value="F:4 iron, 4 sulfur cluster binding"/>
    <property type="evidence" value="ECO:0007669"/>
    <property type="project" value="UniProtKB-KW"/>
</dbReference>
<dbReference type="STRING" id="555778.Hneap_1030"/>
<dbReference type="Proteomes" id="UP000009102">
    <property type="component" value="Chromosome"/>
</dbReference>
<dbReference type="EMBL" id="CP001801">
    <property type="protein sequence ID" value="ACX95866.1"/>
    <property type="molecule type" value="Genomic_DNA"/>
</dbReference>
<keyword evidence="5 9" id="KW-0671">Queuosine biosynthesis</keyword>
<dbReference type="PANTHER" id="PTHR30002:SF4">
    <property type="entry name" value="EPOXYQUEUOSINE REDUCTASE"/>
    <property type="match status" value="1"/>
</dbReference>
<feature type="binding site" evidence="9">
    <location>
        <position position="194"/>
    </location>
    <ligand>
        <name>[4Fe-4S] cluster</name>
        <dbReference type="ChEBI" id="CHEBI:49883"/>
        <label>1</label>
    </ligand>
</feature>
<dbReference type="HAMAP" id="MF_00916">
    <property type="entry name" value="QueG"/>
    <property type="match status" value="1"/>
</dbReference>
<dbReference type="InterPro" id="IPR017896">
    <property type="entry name" value="4Fe4S_Fe-S-bd"/>
</dbReference>
<feature type="binding site" evidence="9">
    <location>
        <position position="197"/>
    </location>
    <ligand>
        <name>[4Fe-4S] cluster</name>
        <dbReference type="ChEBI" id="CHEBI:49883"/>
        <label>1</label>
    </ligand>
</feature>
<dbReference type="InterPro" id="IPR017900">
    <property type="entry name" value="4Fe4S_Fe_S_CS"/>
</dbReference>
<proteinExistence type="inferred from homology"/>
<dbReference type="UniPathway" id="UPA00392"/>
<evidence type="ECO:0000256" key="7">
    <source>
        <dbReference type="ARBA" id="ARBA00023004"/>
    </source>
</evidence>
<feature type="binding site" evidence="9">
    <location>
        <position position="161"/>
    </location>
    <ligand>
        <name>cob(II)alamin</name>
        <dbReference type="ChEBI" id="CHEBI:16304"/>
    </ligand>
</feature>
<dbReference type="eggNOG" id="COG1600">
    <property type="taxonomic scope" value="Bacteria"/>
</dbReference>
<keyword evidence="4 9" id="KW-0479">Metal-binding</keyword>
<evidence type="ECO:0000256" key="9">
    <source>
        <dbReference type="HAMAP-Rule" id="MF_00916"/>
    </source>
</evidence>
<dbReference type="NCBIfam" id="TIGR00276">
    <property type="entry name" value="tRNA epoxyqueuosine(34) reductase QueG"/>
    <property type="match status" value="1"/>
</dbReference>
<accession>D0KZJ3</accession>
<gene>
    <name evidence="9" type="primary">queG</name>
    <name evidence="11" type="ordered locus">Hneap_1030</name>
</gene>
<feature type="binding site" evidence="9">
    <location>
        <position position="244"/>
    </location>
    <ligand>
        <name>[4Fe-4S] cluster</name>
        <dbReference type="ChEBI" id="CHEBI:49883"/>
        <label>2</label>
    </ligand>
</feature>
<comment type="similarity">
    <text evidence="9">Belongs to the QueG family.</text>
</comment>
<protein>
    <recommendedName>
        <fullName evidence="9">Epoxyqueuosine reductase</fullName>
        <ecNumber evidence="9">1.17.99.6</ecNumber>
    </recommendedName>
    <alternativeName>
        <fullName evidence="9">Queuosine biosynthesis protein QueG</fullName>
    </alternativeName>
</protein>
<dbReference type="AlphaFoldDB" id="D0KZJ3"/>
<comment type="catalytic activity">
    <reaction evidence="9">
        <text>epoxyqueuosine(34) in tRNA + AH2 = queuosine(34) in tRNA + A + H2O</text>
        <dbReference type="Rhea" id="RHEA:32159"/>
        <dbReference type="Rhea" id="RHEA-COMP:18571"/>
        <dbReference type="Rhea" id="RHEA-COMP:18582"/>
        <dbReference type="ChEBI" id="CHEBI:13193"/>
        <dbReference type="ChEBI" id="CHEBI:15377"/>
        <dbReference type="ChEBI" id="CHEBI:17499"/>
        <dbReference type="ChEBI" id="CHEBI:194431"/>
        <dbReference type="ChEBI" id="CHEBI:194443"/>
        <dbReference type="EC" id="1.17.99.6"/>
    </reaction>
</comment>
<keyword evidence="9" id="KW-0170">Cobalt</keyword>
<dbReference type="Gene3D" id="3.30.70.20">
    <property type="match status" value="1"/>
</dbReference>
<evidence type="ECO:0000256" key="3">
    <source>
        <dbReference type="ARBA" id="ARBA00022694"/>
    </source>
</evidence>
<keyword evidence="12" id="KW-1185">Reference proteome</keyword>
<dbReference type="Pfam" id="PF08331">
    <property type="entry name" value="QueG_DUF1730"/>
    <property type="match status" value="1"/>
</dbReference>
<comment type="subunit">
    <text evidence="9">Monomer.</text>
</comment>
<dbReference type="GO" id="GO:0046872">
    <property type="term" value="F:metal ion binding"/>
    <property type="evidence" value="ECO:0007669"/>
    <property type="project" value="UniProtKB-KW"/>
</dbReference>
<dbReference type="InterPro" id="IPR013542">
    <property type="entry name" value="QueG_DUF1730"/>
</dbReference>
<feature type="binding site" evidence="9">
    <location>
        <begin position="244"/>
        <end position="245"/>
    </location>
    <ligand>
        <name>cob(II)alamin</name>
        <dbReference type="ChEBI" id="CHEBI:16304"/>
    </ligand>
</feature>
<keyword evidence="6 9" id="KW-0560">Oxidoreductase</keyword>
<dbReference type="EC" id="1.17.99.6" evidence="9"/>
<feature type="binding site" evidence="9">
    <location>
        <position position="191"/>
    </location>
    <ligand>
        <name>[4Fe-4S] cluster</name>
        <dbReference type="ChEBI" id="CHEBI:49883"/>
        <label>1</label>
    </ligand>
</feature>
<feature type="binding site" evidence="9">
    <location>
        <position position="219"/>
    </location>
    <ligand>
        <name>cob(II)alamin</name>
        <dbReference type="ChEBI" id="CHEBI:16304"/>
    </ligand>
</feature>
<feature type="binding site" evidence="9">
    <location>
        <position position="172"/>
    </location>
    <ligand>
        <name>cob(II)alamin</name>
        <dbReference type="ChEBI" id="CHEBI:16304"/>
    </ligand>
</feature>
<feature type="binding site" evidence="9">
    <location>
        <position position="251"/>
    </location>
    <ligand>
        <name>[4Fe-4S] cluster</name>
        <dbReference type="ChEBI" id="CHEBI:49883"/>
        <label>1</label>
    </ligand>
</feature>
<reference evidence="11 12" key="1">
    <citation type="submission" date="2009-10" db="EMBL/GenBank/DDBJ databases">
        <title>Complete sequence of Halothiobacillus neapolitanus c2.</title>
        <authorList>
            <consortium name="US DOE Joint Genome Institute"/>
            <person name="Lucas S."/>
            <person name="Copeland A."/>
            <person name="Lapidus A."/>
            <person name="Glavina del Rio T."/>
            <person name="Tice H."/>
            <person name="Bruce D."/>
            <person name="Goodwin L."/>
            <person name="Pitluck S."/>
            <person name="Davenport K."/>
            <person name="Brettin T."/>
            <person name="Detter J.C."/>
            <person name="Han C."/>
            <person name="Tapia R."/>
            <person name="Larimer F."/>
            <person name="Land M."/>
            <person name="Hauser L."/>
            <person name="Kyrpides N."/>
            <person name="Mikhailova N."/>
            <person name="Kerfeld C."/>
            <person name="Cannon G."/>
            <person name="Heinhort S."/>
        </authorList>
    </citation>
    <scope>NUCLEOTIDE SEQUENCE [LARGE SCALE GENOMIC DNA]</scope>
    <source>
        <strain evidence="12">ATCC 23641 / c2</strain>
    </source>
</reference>
<comment type="subcellular location">
    <subcellularLocation>
        <location evidence="9">Cytoplasm</location>
    </subcellularLocation>
</comment>
<evidence type="ECO:0000256" key="1">
    <source>
        <dbReference type="ARBA" id="ARBA00022485"/>
    </source>
</evidence>
<dbReference type="FunFam" id="3.30.70.20:FF:000017">
    <property type="entry name" value="Epoxyqueuosine reductase"/>
    <property type="match status" value="1"/>
</dbReference>
<dbReference type="KEGG" id="hna:Hneap_1030"/>
<keyword evidence="3 9" id="KW-0819">tRNA processing</keyword>
<evidence type="ECO:0000313" key="11">
    <source>
        <dbReference type="EMBL" id="ACX95866.1"/>
    </source>
</evidence>
<feature type="binding site" evidence="9">
    <location>
        <position position="247"/>
    </location>
    <ligand>
        <name>[4Fe-4S] cluster</name>
        <dbReference type="ChEBI" id="CHEBI:49883"/>
        <label>2</label>
    </ligand>
</feature>
<dbReference type="GO" id="GO:0005737">
    <property type="term" value="C:cytoplasm"/>
    <property type="evidence" value="ECO:0007669"/>
    <property type="project" value="UniProtKB-SubCell"/>
</dbReference>
<name>D0KZJ3_HALNC</name>
<organism evidence="11 12">
    <name type="scientific">Halothiobacillus neapolitanus (strain ATCC 23641 / DSM 15147 / CIP 104769 / NCIMB 8539 / c2)</name>
    <name type="common">Thiobacillus neapolitanus</name>
    <dbReference type="NCBI Taxonomy" id="555778"/>
    <lineage>
        <taxon>Bacteria</taxon>
        <taxon>Pseudomonadati</taxon>
        <taxon>Pseudomonadota</taxon>
        <taxon>Gammaproteobacteria</taxon>
        <taxon>Chromatiales</taxon>
        <taxon>Halothiobacillaceae</taxon>
        <taxon>Halothiobacillus</taxon>
    </lineage>
</organism>
<evidence type="ECO:0000256" key="6">
    <source>
        <dbReference type="ARBA" id="ARBA00023002"/>
    </source>
</evidence>
<keyword evidence="9" id="KW-0846">Cobalamin</keyword>
<evidence type="ECO:0000256" key="5">
    <source>
        <dbReference type="ARBA" id="ARBA00022785"/>
    </source>
</evidence>
<feature type="binding site" evidence="9">
    <location>
        <position position="226"/>
    </location>
    <ligand>
        <name>tRNA</name>
        <dbReference type="ChEBI" id="CHEBI:17843"/>
    </ligand>
</feature>
<dbReference type="InterPro" id="IPR004453">
    <property type="entry name" value="QueG"/>
</dbReference>
<evidence type="ECO:0000259" key="10">
    <source>
        <dbReference type="PROSITE" id="PS51379"/>
    </source>
</evidence>
<evidence type="ECO:0000256" key="4">
    <source>
        <dbReference type="ARBA" id="ARBA00022723"/>
    </source>
</evidence>
<dbReference type="HOGENOM" id="CLU_030790_0_1_6"/>
<evidence type="ECO:0000256" key="8">
    <source>
        <dbReference type="ARBA" id="ARBA00023014"/>
    </source>
</evidence>
<dbReference type="PROSITE" id="PS00198">
    <property type="entry name" value="4FE4S_FER_1"/>
    <property type="match status" value="1"/>
</dbReference>